<dbReference type="GO" id="GO:0016747">
    <property type="term" value="F:acyltransferase activity, transferring groups other than amino-acyl groups"/>
    <property type="evidence" value="ECO:0007669"/>
    <property type="project" value="InterPro"/>
</dbReference>
<dbReference type="AlphaFoldDB" id="A0A6A6XAY5"/>
<dbReference type="Gene3D" id="3.40.630.30">
    <property type="match status" value="1"/>
</dbReference>
<proteinExistence type="predicted"/>
<dbReference type="CDD" id="cd04301">
    <property type="entry name" value="NAT_SF"/>
    <property type="match status" value="1"/>
</dbReference>
<sequence>MSSPPFKIRPARIRDLPRITTVCLAGLPDDPTFDFLWRYAHEYPDDNYFFWLQRFKDDLYDPKKTFLVAVESADRHKDEESGEPRETIVAFAVWERNDTASHIPHLISQLVRKEFTRRDGDVKRTAAFLEVMDKVHAKYWEKKYAQNYHLELLATHPDYRRRGAGTLLSQWGIDQGLAAGIDIGVEASPMGFRLYSQLGFTLEETLMVEVEGDDAKLKVKVMVYDKSKESLKA</sequence>
<dbReference type="InterPro" id="IPR016181">
    <property type="entry name" value="Acyl_CoA_acyltransferase"/>
</dbReference>
<dbReference type="PANTHER" id="PTHR42791">
    <property type="entry name" value="GNAT FAMILY ACETYLTRANSFERASE"/>
    <property type="match status" value="1"/>
</dbReference>
<evidence type="ECO:0000313" key="3">
    <source>
        <dbReference type="Proteomes" id="UP000799757"/>
    </source>
</evidence>
<organism evidence="2 3">
    <name type="scientific">Melanomma pulvis-pyrius CBS 109.77</name>
    <dbReference type="NCBI Taxonomy" id="1314802"/>
    <lineage>
        <taxon>Eukaryota</taxon>
        <taxon>Fungi</taxon>
        <taxon>Dikarya</taxon>
        <taxon>Ascomycota</taxon>
        <taxon>Pezizomycotina</taxon>
        <taxon>Dothideomycetes</taxon>
        <taxon>Pleosporomycetidae</taxon>
        <taxon>Pleosporales</taxon>
        <taxon>Melanommataceae</taxon>
        <taxon>Melanomma</taxon>
    </lineage>
</organism>
<feature type="domain" description="N-acetyltransferase" evidence="1">
    <location>
        <begin position="77"/>
        <end position="223"/>
    </location>
</feature>
<dbReference type="PROSITE" id="PS51186">
    <property type="entry name" value="GNAT"/>
    <property type="match status" value="1"/>
</dbReference>
<dbReference type="EMBL" id="MU001923">
    <property type="protein sequence ID" value="KAF2793548.1"/>
    <property type="molecule type" value="Genomic_DNA"/>
</dbReference>
<keyword evidence="2" id="KW-0808">Transferase</keyword>
<keyword evidence="3" id="KW-1185">Reference proteome</keyword>
<dbReference type="Pfam" id="PF00583">
    <property type="entry name" value="Acetyltransf_1"/>
    <property type="match status" value="1"/>
</dbReference>
<accession>A0A6A6XAY5</accession>
<name>A0A6A6XAY5_9PLEO</name>
<dbReference type="InterPro" id="IPR052523">
    <property type="entry name" value="Trichothecene_AcTrans"/>
</dbReference>
<dbReference type="SUPFAM" id="SSF55729">
    <property type="entry name" value="Acyl-CoA N-acyltransferases (Nat)"/>
    <property type="match status" value="1"/>
</dbReference>
<protein>
    <submittedName>
        <fullName evidence="2">Acyl-CoA N-acyltransferase</fullName>
    </submittedName>
</protein>
<dbReference type="InterPro" id="IPR000182">
    <property type="entry name" value="GNAT_dom"/>
</dbReference>
<reference evidence="2" key="1">
    <citation type="journal article" date="2020" name="Stud. Mycol.">
        <title>101 Dothideomycetes genomes: a test case for predicting lifestyles and emergence of pathogens.</title>
        <authorList>
            <person name="Haridas S."/>
            <person name="Albert R."/>
            <person name="Binder M."/>
            <person name="Bloem J."/>
            <person name="Labutti K."/>
            <person name="Salamov A."/>
            <person name="Andreopoulos B."/>
            <person name="Baker S."/>
            <person name="Barry K."/>
            <person name="Bills G."/>
            <person name="Bluhm B."/>
            <person name="Cannon C."/>
            <person name="Castanera R."/>
            <person name="Culley D."/>
            <person name="Daum C."/>
            <person name="Ezra D."/>
            <person name="Gonzalez J."/>
            <person name="Henrissat B."/>
            <person name="Kuo A."/>
            <person name="Liang C."/>
            <person name="Lipzen A."/>
            <person name="Lutzoni F."/>
            <person name="Magnuson J."/>
            <person name="Mondo S."/>
            <person name="Nolan M."/>
            <person name="Ohm R."/>
            <person name="Pangilinan J."/>
            <person name="Park H.-J."/>
            <person name="Ramirez L."/>
            <person name="Alfaro M."/>
            <person name="Sun H."/>
            <person name="Tritt A."/>
            <person name="Yoshinaga Y."/>
            <person name="Zwiers L.-H."/>
            <person name="Turgeon B."/>
            <person name="Goodwin S."/>
            <person name="Spatafora J."/>
            <person name="Crous P."/>
            <person name="Grigoriev I."/>
        </authorList>
    </citation>
    <scope>NUCLEOTIDE SEQUENCE</scope>
    <source>
        <strain evidence="2">CBS 109.77</strain>
    </source>
</reference>
<evidence type="ECO:0000313" key="2">
    <source>
        <dbReference type="EMBL" id="KAF2793548.1"/>
    </source>
</evidence>
<dbReference type="PANTHER" id="PTHR42791:SF2">
    <property type="entry name" value="N-ACETYLTRANSFERASE DOMAIN-CONTAINING PROTEIN"/>
    <property type="match status" value="1"/>
</dbReference>
<keyword evidence="2" id="KW-0012">Acyltransferase</keyword>
<gene>
    <name evidence="2" type="ORF">K505DRAFT_244188</name>
</gene>
<evidence type="ECO:0000259" key="1">
    <source>
        <dbReference type="PROSITE" id="PS51186"/>
    </source>
</evidence>
<dbReference type="OrthoDB" id="4738875at2759"/>
<dbReference type="Proteomes" id="UP000799757">
    <property type="component" value="Unassembled WGS sequence"/>
</dbReference>